<organism evidence="2 3">
    <name type="scientific">Diaporthe australafricana</name>
    <dbReference type="NCBI Taxonomy" id="127596"/>
    <lineage>
        <taxon>Eukaryota</taxon>
        <taxon>Fungi</taxon>
        <taxon>Dikarya</taxon>
        <taxon>Ascomycota</taxon>
        <taxon>Pezizomycotina</taxon>
        <taxon>Sordariomycetes</taxon>
        <taxon>Sordariomycetidae</taxon>
        <taxon>Diaporthales</taxon>
        <taxon>Diaporthaceae</taxon>
        <taxon>Diaporthe</taxon>
    </lineage>
</organism>
<keyword evidence="3" id="KW-1185">Reference proteome</keyword>
<protein>
    <submittedName>
        <fullName evidence="2">Uncharacterized protein</fullName>
    </submittedName>
</protein>
<feature type="region of interest" description="Disordered" evidence="1">
    <location>
        <begin position="1"/>
        <end position="26"/>
    </location>
</feature>
<comment type="caution">
    <text evidence="2">The sequence shown here is derived from an EMBL/GenBank/DDBJ whole genome shotgun (WGS) entry which is preliminary data.</text>
</comment>
<dbReference type="EMBL" id="JAWRVE010000136">
    <property type="protein sequence ID" value="KAL1854818.1"/>
    <property type="molecule type" value="Genomic_DNA"/>
</dbReference>
<gene>
    <name evidence="2" type="ORF">Daus18300_011334</name>
</gene>
<evidence type="ECO:0000313" key="3">
    <source>
        <dbReference type="Proteomes" id="UP001583177"/>
    </source>
</evidence>
<sequence length="230" mass="25541">MPRSGILMRLTQHQPGQTPSDAALRPPNLCPGIEATYNLKATDERTPEYNTLYFLSDIDSVLTNDSLYEADVQAHTSDFASLLWVVASFINGRGKGDSAANTTIHTPLALPAHGTIIVANGSTPLPEKEYDYHAWYDEEHAGKLGHVPGWQLSRRYKFERLYGEAEVASFYGVNFYDEINGLGGPEWKAAVTDWTLRIRDQAAKPNVRRTWKVVSTLMDDVADTAEIRGG</sequence>
<proteinExistence type="predicted"/>
<reference evidence="2 3" key="1">
    <citation type="journal article" date="2024" name="IMA Fungus">
        <title>IMA Genome - F19 : A genome assembly and annotation guide to empower mycologists, including annotated draft genome sequences of Ceratocystis pirilliformis, Diaporthe australafricana, Fusarium ophioides, Paecilomyces lecythidis, and Sporothrix stenoceras.</title>
        <authorList>
            <person name="Aylward J."/>
            <person name="Wilson A.M."/>
            <person name="Visagie C.M."/>
            <person name="Spraker J."/>
            <person name="Barnes I."/>
            <person name="Buitendag C."/>
            <person name="Ceriani C."/>
            <person name="Del Mar Angel L."/>
            <person name="du Plessis D."/>
            <person name="Fuchs T."/>
            <person name="Gasser K."/>
            <person name="Kramer D."/>
            <person name="Li W."/>
            <person name="Munsamy K."/>
            <person name="Piso A."/>
            <person name="Price J.L."/>
            <person name="Sonnekus B."/>
            <person name="Thomas C."/>
            <person name="van der Nest A."/>
            <person name="van Dijk A."/>
            <person name="van Heerden A."/>
            <person name="van Vuuren N."/>
            <person name="Yilmaz N."/>
            <person name="Duong T.A."/>
            <person name="van der Merwe N.A."/>
            <person name="Wingfield M.J."/>
            <person name="Wingfield B.D."/>
        </authorList>
    </citation>
    <scope>NUCLEOTIDE SEQUENCE [LARGE SCALE GENOMIC DNA]</scope>
    <source>
        <strain evidence="2 3">CMW 18300</strain>
    </source>
</reference>
<accession>A0ABR3W721</accession>
<dbReference type="Proteomes" id="UP001583177">
    <property type="component" value="Unassembled WGS sequence"/>
</dbReference>
<evidence type="ECO:0000256" key="1">
    <source>
        <dbReference type="SAM" id="MobiDB-lite"/>
    </source>
</evidence>
<evidence type="ECO:0000313" key="2">
    <source>
        <dbReference type="EMBL" id="KAL1854818.1"/>
    </source>
</evidence>
<name>A0ABR3W721_9PEZI</name>
<feature type="compositionally biased region" description="Polar residues" evidence="1">
    <location>
        <begin position="11"/>
        <end position="20"/>
    </location>
</feature>